<feature type="transmembrane region" description="Helical" evidence="7">
    <location>
        <begin position="220"/>
        <end position="240"/>
    </location>
</feature>
<evidence type="ECO:0000256" key="2">
    <source>
        <dbReference type="ARBA" id="ARBA00022448"/>
    </source>
</evidence>
<evidence type="ECO:0000256" key="5">
    <source>
        <dbReference type="ARBA" id="ARBA00022989"/>
    </source>
</evidence>
<accession>A0A9W6B6Y5</accession>
<evidence type="ECO:0000256" key="1">
    <source>
        <dbReference type="ARBA" id="ARBA00004141"/>
    </source>
</evidence>
<evidence type="ECO:0000313" key="8">
    <source>
        <dbReference type="EMBL" id="GLB52422.1"/>
    </source>
</evidence>
<evidence type="ECO:0000313" key="9">
    <source>
        <dbReference type="Proteomes" id="UP001143545"/>
    </source>
</evidence>
<feature type="transmembrane region" description="Helical" evidence="7">
    <location>
        <begin position="120"/>
        <end position="141"/>
    </location>
</feature>
<dbReference type="PANTHER" id="PTHR36838">
    <property type="entry name" value="AUXIN EFFLUX CARRIER FAMILY PROTEIN"/>
    <property type="match status" value="1"/>
</dbReference>
<dbReference type="InterPro" id="IPR004776">
    <property type="entry name" value="Mem_transp_PIN-like"/>
</dbReference>
<feature type="transmembrane region" description="Helical" evidence="7">
    <location>
        <begin position="91"/>
        <end position="108"/>
    </location>
</feature>
<dbReference type="Pfam" id="PF03547">
    <property type="entry name" value="Mem_trans"/>
    <property type="match status" value="1"/>
</dbReference>
<organism evidence="8 9">
    <name type="scientific">Neptunitalea chrysea</name>
    <dbReference type="NCBI Taxonomy" id="1647581"/>
    <lineage>
        <taxon>Bacteria</taxon>
        <taxon>Pseudomonadati</taxon>
        <taxon>Bacteroidota</taxon>
        <taxon>Flavobacteriia</taxon>
        <taxon>Flavobacteriales</taxon>
        <taxon>Flavobacteriaceae</taxon>
        <taxon>Neptunitalea</taxon>
    </lineage>
</organism>
<keyword evidence="4 7" id="KW-0812">Transmembrane</keyword>
<dbReference type="AlphaFoldDB" id="A0A9W6B6Y5"/>
<gene>
    <name evidence="8" type="ORF">NBRC110019_14620</name>
</gene>
<feature type="transmembrane region" description="Helical" evidence="7">
    <location>
        <begin position="161"/>
        <end position="180"/>
    </location>
</feature>
<keyword evidence="3" id="KW-1003">Cell membrane</keyword>
<dbReference type="Proteomes" id="UP001143545">
    <property type="component" value="Unassembled WGS sequence"/>
</dbReference>
<keyword evidence="6 7" id="KW-0472">Membrane</keyword>
<dbReference type="GO" id="GO:0016020">
    <property type="term" value="C:membrane"/>
    <property type="evidence" value="ECO:0007669"/>
    <property type="project" value="UniProtKB-SubCell"/>
</dbReference>
<evidence type="ECO:0000256" key="6">
    <source>
        <dbReference type="ARBA" id="ARBA00023136"/>
    </source>
</evidence>
<dbReference type="RefSeq" id="WP_281753673.1">
    <property type="nucleotide sequence ID" value="NZ_BRVP01000008.1"/>
</dbReference>
<sequence length="298" mass="32945">MINFVVIFFCVITGVVLKKYKKLPQDSHKSVNAWLMNIALPAIALKYIPKIEWSTELIFPLLMPLFVWLGAALFIHLVAKRYAMSPATKTVLLLVSGLGNTSFLGFPLTQAYYHEEGLKIAVLCDQACFIITATFGIIVAVKASQNKKIKPSFLLKKVFSFPPFVISLCALLISIISFDISFLDPFLNIIGATLIPLALFSVGLQLSIKEWRTDIRLISYSLLYKLLLAPLLILGISIFIETSKLTHQVTILEAAMAPMVTGAIIAADYNLNPKLANMILGIGIPISLITTFIWSLII</sequence>
<dbReference type="PANTHER" id="PTHR36838:SF1">
    <property type="entry name" value="SLR1864 PROTEIN"/>
    <property type="match status" value="1"/>
</dbReference>
<dbReference type="GO" id="GO:0055085">
    <property type="term" value="P:transmembrane transport"/>
    <property type="evidence" value="ECO:0007669"/>
    <property type="project" value="InterPro"/>
</dbReference>
<proteinExistence type="predicted"/>
<reference evidence="8" key="1">
    <citation type="submission" date="2022-07" db="EMBL/GenBank/DDBJ databases">
        <title>Taxonomy of Novel Oxalotrophic and Methylotrophic Bacteria.</title>
        <authorList>
            <person name="Sahin N."/>
            <person name="Tani A."/>
        </authorList>
    </citation>
    <scope>NUCLEOTIDE SEQUENCE</scope>
    <source>
        <strain evidence="8">AM327</strain>
    </source>
</reference>
<feature type="transmembrane region" description="Helical" evidence="7">
    <location>
        <begin position="186"/>
        <end position="208"/>
    </location>
</feature>
<evidence type="ECO:0000256" key="7">
    <source>
        <dbReference type="SAM" id="Phobius"/>
    </source>
</evidence>
<feature type="transmembrane region" description="Helical" evidence="7">
    <location>
        <begin position="279"/>
        <end position="297"/>
    </location>
</feature>
<evidence type="ECO:0000256" key="3">
    <source>
        <dbReference type="ARBA" id="ARBA00022475"/>
    </source>
</evidence>
<keyword evidence="2" id="KW-0813">Transport</keyword>
<keyword evidence="9" id="KW-1185">Reference proteome</keyword>
<feature type="transmembrane region" description="Helical" evidence="7">
    <location>
        <begin position="57"/>
        <end position="79"/>
    </location>
</feature>
<protein>
    <submittedName>
        <fullName evidence="8">Transporter</fullName>
    </submittedName>
</protein>
<comment type="subcellular location">
    <subcellularLocation>
        <location evidence="1">Membrane</location>
        <topology evidence="1">Multi-pass membrane protein</topology>
    </subcellularLocation>
</comment>
<comment type="caution">
    <text evidence="8">The sequence shown here is derived from an EMBL/GenBank/DDBJ whole genome shotgun (WGS) entry which is preliminary data.</text>
</comment>
<evidence type="ECO:0000256" key="4">
    <source>
        <dbReference type="ARBA" id="ARBA00022692"/>
    </source>
</evidence>
<name>A0A9W6B6Y5_9FLAO</name>
<dbReference type="EMBL" id="BRVP01000008">
    <property type="protein sequence ID" value="GLB52422.1"/>
    <property type="molecule type" value="Genomic_DNA"/>
</dbReference>
<keyword evidence="5 7" id="KW-1133">Transmembrane helix</keyword>